<gene>
    <name evidence="1" type="ORF">DK2_000022</name>
</gene>
<dbReference type="Proteomes" id="UP000290970">
    <property type="component" value="Segment"/>
</dbReference>
<reference evidence="1 2" key="1">
    <citation type="submission" date="2018-12" db="EMBL/GenBank/DDBJ databases">
        <authorList>
            <person name="Kong L."/>
            <person name="Ding Y."/>
            <person name="Wu Q."/>
        </authorList>
    </citation>
    <scope>NUCLEOTIDE SEQUENCE [LARGE SCALE GENOMIC DNA]</scope>
</reference>
<evidence type="ECO:0000313" key="2">
    <source>
        <dbReference type="Proteomes" id="UP000290970"/>
    </source>
</evidence>
<protein>
    <submittedName>
        <fullName evidence="1">Uncharacterized protein</fullName>
    </submittedName>
</protein>
<sequence>MTKEKLIKESIENWMNSVDVEDKEMFGSCIMEVKDVIDSYIDHIHTEQIKGIILKMNMLEAEIDSMYYDKTELAEKEMNENIKILREELGFDDNFMKLKIKW</sequence>
<dbReference type="EMBL" id="MK284527">
    <property type="protein sequence ID" value="AZU99775.1"/>
    <property type="molecule type" value="Genomic_DNA"/>
</dbReference>
<name>A0A3T0IIX0_9CAUD</name>
<accession>A0A3T0IIX0</accession>
<evidence type="ECO:0000313" key="1">
    <source>
        <dbReference type="EMBL" id="AZU99775.1"/>
    </source>
</evidence>
<organism evidence="1 2">
    <name type="scientific">Bacillus phage DK2</name>
    <dbReference type="NCBI Taxonomy" id="2500809"/>
    <lineage>
        <taxon>Viruses</taxon>
        <taxon>Duplodnaviria</taxon>
        <taxon>Heunggongvirae</taxon>
        <taxon>Uroviricota</taxon>
        <taxon>Caudoviricetes</taxon>
        <taxon>Salasmaviridae</taxon>
        <taxon>Northropvirinae</taxon>
        <taxon>Hemphillvirus</taxon>
        <taxon>Hemphillvirus DK2</taxon>
    </lineage>
</organism>
<keyword evidence="2" id="KW-1185">Reference proteome</keyword>
<proteinExistence type="predicted"/>